<feature type="transmembrane region" description="Helical" evidence="1">
    <location>
        <begin position="52"/>
        <end position="69"/>
    </location>
</feature>
<protein>
    <submittedName>
        <fullName evidence="2">Uncharacterized protein</fullName>
    </submittedName>
</protein>
<name>A0A5R9PX84_9GAMM</name>
<sequence length="76" mass="8703">MEFNFKMDKKSFSEVSKTFSVGFAFGVGVVSLLLAIYSLVQDYSNSHLQTKTLFYLITGISCIYLGRRFKRFKNPS</sequence>
<organism evidence="2 3">
    <name type="scientific">Pseudoalteromonas phenolica</name>
    <dbReference type="NCBI Taxonomy" id="161398"/>
    <lineage>
        <taxon>Bacteria</taxon>
        <taxon>Pseudomonadati</taxon>
        <taxon>Pseudomonadota</taxon>
        <taxon>Gammaproteobacteria</taxon>
        <taxon>Alteromonadales</taxon>
        <taxon>Pseudoalteromonadaceae</taxon>
        <taxon>Pseudoalteromonas</taxon>
    </lineage>
</organism>
<reference evidence="2 3" key="1">
    <citation type="submission" date="2018-01" db="EMBL/GenBank/DDBJ databases">
        <title>Co-occurrence of chitin degradation, pigmentation and bioactivity in marine Pseudoalteromonas.</title>
        <authorList>
            <person name="Paulsen S."/>
            <person name="Gram L."/>
            <person name="Machado H."/>
        </authorList>
    </citation>
    <scope>NUCLEOTIDE SEQUENCE [LARGE SCALE GENOMIC DNA]</scope>
    <source>
        <strain evidence="2 3">S3663</strain>
    </source>
</reference>
<feature type="transmembrane region" description="Helical" evidence="1">
    <location>
        <begin position="21"/>
        <end position="40"/>
    </location>
</feature>
<dbReference type="AlphaFoldDB" id="A0A5R9PX84"/>
<keyword evidence="1" id="KW-0472">Membrane</keyword>
<accession>A0A5R9PX84</accession>
<comment type="caution">
    <text evidence="2">The sequence shown here is derived from an EMBL/GenBank/DDBJ whole genome shotgun (WGS) entry which is preliminary data.</text>
</comment>
<evidence type="ECO:0000256" key="1">
    <source>
        <dbReference type="SAM" id="Phobius"/>
    </source>
</evidence>
<gene>
    <name evidence="2" type="ORF">C1E24_18235</name>
</gene>
<evidence type="ECO:0000313" key="3">
    <source>
        <dbReference type="Proteomes" id="UP000309186"/>
    </source>
</evidence>
<keyword evidence="1" id="KW-0812">Transmembrane</keyword>
<keyword evidence="1" id="KW-1133">Transmembrane helix</keyword>
<dbReference type="Proteomes" id="UP000309186">
    <property type="component" value="Unassembled WGS sequence"/>
</dbReference>
<evidence type="ECO:0000313" key="2">
    <source>
        <dbReference type="EMBL" id="TLX45530.1"/>
    </source>
</evidence>
<dbReference type="EMBL" id="PPSW01000033">
    <property type="protein sequence ID" value="TLX45530.1"/>
    <property type="molecule type" value="Genomic_DNA"/>
</dbReference>
<proteinExistence type="predicted"/>